<comment type="caution">
    <text evidence="3">The sequence shown here is derived from an EMBL/GenBank/DDBJ whole genome shotgun (WGS) entry which is preliminary data.</text>
</comment>
<dbReference type="InterPro" id="IPR027417">
    <property type="entry name" value="P-loop_NTPase"/>
</dbReference>
<dbReference type="Gene3D" id="3.40.50.300">
    <property type="entry name" value="P-loop containing nucleotide triphosphate hydrolases"/>
    <property type="match status" value="1"/>
</dbReference>
<dbReference type="EMBL" id="CAXDID020000017">
    <property type="protein sequence ID" value="CAL5984938.1"/>
    <property type="molecule type" value="Genomic_DNA"/>
</dbReference>
<dbReference type="InterPro" id="IPR001806">
    <property type="entry name" value="Small_GTPase"/>
</dbReference>
<name>A0AA86V774_9EUKA</name>
<accession>A0AA86V774</accession>
<dbReference type="EMBL" id="CATOUU010001186">
    <property type="protein sequence ID" value="CAI9978987.1"/>
    <property type="molecule type" value="Genomic_DNA"/>
</dbReference>
<reference evidence="4 5" key="2">
    <citation type="submission" date="2024-07" db="EMBL/GenBank/DDBJ databases">
        <authorList>
            <person name="Akdeniz Z."/>
        </authorList>
    </citation>
    <scope>NUCLEOTIDE SEQUENCE [LARGE SCALE GENOMIC DNA]</scope>
</reference>
<dbReference type="Pfam" id="PF00071">
    <property type="entry name" value="Ras"/>
    <property type="match status" value="1"/>
</dbReference>
<dbReference type="CDD" id="cd00154">
    <property type="entry name" value="Rab"/>
    <property type="match status" value="1"/>
</dbReference>
<keyword evidence="2" id="KW-0342">GTP-binding</keyword>
<evidence type="ECO:0000256" key="1">
    <source>
        <dbReference type="ARBA" id="ARBA00022741"/>
    </source>
</evidence>
<dbReference type="SUPFAM" id="SSF52540">
    <property type="entry name" value="P-loop containing nucleoside triphosphate hydrolases"/>
    <property type="match status" value="1"/>
</dbReference>
<evidence type="ECO:0000256" key="2">
    <source>
        <dbReference type="ARBA" id="ARBA00023134"/>
    </source>
</evidence>
<dbReference type="InterPro" id="IPR050227">
    <property type="entry name" value="Rab"/>
</dbReference>
<evidence type="ECO:0000313" key="5">
    <source>
        <dbReference type="Proteomes" id="UP001642409"/>
    </source>
</evidence>
<evidence type="ECO:0000313" key="3">
    <source>
        <dbReference type="EMBL" id="CAI9978987.1"/>
    </source>
</evidence>
<dbReference type="PANTHER" id="PTHR47977">
    <property type="entry name" value="RAS-RELATED PROTEIN RAB"/>
    <property type="match status" value="1"/>
</dbReference>
<dbReference type="InterPro" id="IPR005225">
    <property type="entry name" value="Small_GTP-bd"/>
</dbReference>
<dbReference type="PROSITE" id="PS51419">
    <property type="entry name" value="RAB"/>
    <property type="match status" value="1"/>
</dbReference>
<dbReference type="SMART" id="SM00175">
    <property type="entry name" value="RAB"/>
    <property type="match status" value="1"/>
</dbReference>
<dbReference type="GO" id="GO:0003924">
    <property type="term" value="F:GTPase activity"/>
    <property type="evidence" value="ECO:0007669"/>
    <property type="project" value="InterPro"/>
</dbReference>
<dbReference type="SMART" id="SM00173">
    <property type="entry name" value="RAS"/>
    <property type="match status" value="1"/>
</dbReference>
<keyword evidence="5" id="KW-1185">Reference proteome</keyword>
<evidence type="ECO:0000313" key="4">
    <source>
        <dbReference type="EMBL" id="CAL5984938.1"/>
    </source>
</evidence>
<sequence>MNPDYDYQIKIVFTGAQQSGKTYTLNKITDRNEGQIDLYVPTIGVDFVIKRMQVTVHKKIYNIKLQLWDTAGSERFKTIVNVYYRNALGIFLFCDVCKQGSFKKCSELIEQIKEYNQEDAQVMLVGNQIGTERVVSVDELVTFAQNNNIMFAELNIDNSENANDILERMVKCIIHQILLDVENGKQTKQGDGVLI</sequence>
<dbReference type="GO" id="GO:0005525">
    <property type="term" value="F:GTP binding"/>
    <property type="evidence" value="ECO:0007669"/>
    <property type="project" value="UniProtKB-KW"/>
</dbReference>
<dbReference type="PRINTS" id="PR00449">
    <property type="entry name" value="RASTRNSFRMNG"/>
</dbReference>
<keyword evidence="1" id="KW-0547">Nucleotide-binding</keyword>
<dbReference type="PROSITE" id="PS51421">
    <property type="entry name" value="RAS"/>
    <property type="match status" value="1"/>
</dbReference>
<reference evidence="3" key="1">
    <citation type="submission" date="2023-06" db="EMBL/GenBank/DDBJ databases">
        <authorList>
            <person name="Kurt Z."/>
        </authorList>
    </citation>
    <scope>NUCLEOTIDE SEQUENCE</scope>
</reference>
<dbReference type="Proteomes" id="UP001642409">
    <property type="component" value="Unassembled WGS sequence"/>
</dbReference>
<proteinExistence type="predicted"/>
<protein>
    <submittedName>
        <fullName evidence="3">Rab11</fullName>
    </submittedName>
</protein>
<dbReference type="FunFam" id="3.40.50.300:FF:001447">
    <property type="entry name" value="Ras-related protein Rab-1B"/>
    <property type="match status" value="1"/>
</dbReference>
<gene>
    <name evidence="3" type="ORF">HINF_LOCUS66632</name>
    <name evidence="4" type="ORF">HINF_LOCUS8399</name>
</gene>
<dbReference type="AlphaFoldDB" id="A0AA86V774"/>
<dbReference type="NCBIfam" id="TIGR00231">
    <property type="entry name" value="small_GTP"/>
    <property type="match status" value="1"/>
</dbReference>
<organism evidence="3">
    <name type="scientific">Hexamita inflata</name>
    <dbReference type="NCBI Taxonomy" id="28002"/>
    <lineage>
        <taxon>Eukaryota</taxon>
        <taxon>Metamonada</taxon>
        <taxon>Diplomonadida</taxon>
        <taxon>Hexamitidae</taxon>
        <taxon>Hexamitinae</taxon>
        <taxon>Hexamita</taxon>
    </lineage>
</organism>